<sequence>MPGLELDKPPSGPIKPDPSDETLQITDTQSEDRSGALVRDAHGNIVYPSLIPPDIASPVSPPKTAAAHDEHPLARRRMTARARPPRQRPSRFNRTVTALPAFKRAGTNISVLNAALQARREQEETSDSSDSSGSEDEHEDRQETPGAPLEQSQTSAKEKRRRSDDQYRRFNVGNEQYKTKGKVKRDGRLNITVHDTSNTGYLAKALGTAVKRIVPKTEKAGGSGRASPSRLSSATTTTSQSARRPKLNIVIMVIGSRGDAQPFLKIGKVLKENYGHRVRIATHPAFREFVENDSGLEFFSVGGDPSELMAFMVKNPGMIPKLESVKAGDIGRRRNAMAEMFDGFWRACINATDNEKDEANLKMMGHRAPFVADAIIANPPSFAHIHCAEALGIPLHLMFTFPYTPTQAFPHPLASIKKTNVDPGYTNFMSYPLVEMMVWQGLGDLVNDFRVNTLKLDPVSTLWAPGSTYRLHVPYTYLWSPGLVPKPEDWGPEIDIAGFTFLDLASTFKPPQDLVEFLDGGEKPIYIGFGSIVVDDADKFTEMIFEGNTPHDWLFPKVQACVIHGGAGTTAIALKCGLPTMVVPFFGDQHFWGSMIGTAGAGPEAVPYKQLDADKLAEGIKFCLMDEAREGAQKIAKSIEAEGDGAKNAVKSFHNHLAFSGEESMRCSILSDRVAVWKVKDTSIKLSAVAADILVEKGLLSWRRLRLIRHKEWNDFEGPGEPVTGLAGAMGSAIGEFFTGVGSVPMRIARTSTKRQERKKKKEAKRQQKLTQKKKAAEPKTPKPTEATNGTSSEFPFPNGASGAEQQQQQQSGQQQNQMLRPPAQTQLTNNSILTATTPGYENAAEEYGADISKGLEKSGKAIAQAPVDLAMAIAQGFHNAPRLYGDDTVRRPPRVTGIKSGMQAAGHEARSRTGSGGALGGVAMGFGGLVLKPIAAIVSPFGYTLKGISKQLERRHNPARYVRRARIVQAQRDLLELSPPERTALSEETYKGYDVMRQLGELVLRENGKRSISARIHRRPHLHYHHQDRNDTGNNAEDSGSPGEKYGLEHGEWGRGQAFESVELAERAIAAVKNGEPINAVLGKTRRRSLEPERAASRGGGGAASTKTHHGSKGGSRSRRLSRQQEEADEAEAEKEKEKEGEKKEENKKKVVGEVQREAAENASRAVREDVEGERVAPNRQDTRPVGVGG</sequence>
<dbReference type="InterPro" id="IPR010610">
    <property type="entry name" value="EryCIII-like_C"/>
</dbReference>
<feature type="region of interest" description="Disordered" evidence="2">
    <location>
        <begin position="751"/>
        <end position="828"/>
    </location>
</feature>
<dbReference type="PANTHER" id="PTHR48050">
    <property type="entry name" value="STEROL 3-BETA-GLUCOSYLTRANSFERASE"/>
    <property type="match status" value="1"/>
</dbReference>
<feature type="compositionally biased region" description="Basic residues" evidence="2">
    <location>
        <begin position="1016"/>
        <end position="1025"/>
    </location>
</feature>
<dbReference type="Pfam" id="PF03033">
    <property type="entry name" value="Glyco_transf_28"/>
    <property type="match status" value="1"/>
</dbReference>
<dbReference type="Proteomes" id="UP001433268">
    <property type="component" value="Unassembled WGS sequence"/>
</dbReference>
<feature type="region of interest" description="Disordered" evidence="2">
    <location>
        <begin position="1"/>
        <end position="36"/>
    </location>
</feature>
<protein>
    <submittedName>
        <fullName evidence="5">Sterol 3-beta-glucosyltransferase</fullName>
    </submittedName>
</protein>
<dbReference type="InterPro" id="IPR050426">
    <property type="entry name" value="Glycosyltransferase_28"/>
</dbReference>
<dbReference type="GeneID" id="92042681"/>
<gene>
    <name evidence="5" type="ORF">PG997_005306</name>
</gene>
<feature type="region of interest" description="Disordered" evidence="2">
    <location>
        <begin position="216"/>
        <end position="242"/>
    </location>
</feature>
<accession>A0ABR1X4J5</accession>
<feature type="domain" description="Erythromycin biosynthesis protein CIII-like C-terminal" evidence="4">
    <location>
        <begin position="550"/>
        <end position="641"/>
    </location>
</feature>
<evidence type="ECO:0000259" key="3">
    <source>
        <dbReference type="Pfam" id="PF03033"/>
    </source>
</evidence>
<comment type="caution">
    <text evidence="5">The sequence shown here is derived from an EMBL/GenBank/DDBJ whole genome shotgun (WGS) entry which is preliminary data.</text>
</comment>
<dbReference type="CDD" id="cd03784">
    <property type="entry name" value="GT1_Gtf-like"/>
    <property type="match status" value="1"/>
</dbReference>
<proteinExistence type="predicted"/>
<feature type="compositionally biased region" description="Basic residues" evidence="2">
    <location>
        <begin position="1108"/>
        <end position="1123"/>
    </location>
</feature>
<reference evidence="5 6" key="1">
    <citation type="submission" date="2023-01" db="EMBL/GenBank/DDBJ databases">
        <title>Analysis of 21 Apiospora genomes using comparative genomics revels a genus with tremendous synthesis potential of carbohydrate active enzymes and secondary metabolites.</title>
        <authorList>
            <person name="Sorensen T."/>
        </authorList>
    </citation>
    <scope>NUCLEOTIDE SEQUENCE [LARGE SCALE GENOMIC DNA]</scope>
    <source>
        <strain evidence="5 6">CBS 114990</strain>
    </source>
</reference>
<keyword evidence="6" id="KW-1185">Reference proteome</keyword>
<dbReference type="PANTHER" id="PTHR48050:SF5">
    <property type="entry name" value="UDP-GLUCOSE,STEROL TRANSFERASE"/>
    <property type="match status" value="1"/>
</dbReference>
<feature type="compositionally biased region" description="Low complexity" evidence="2">
    <location>
        <begin position="806"/>
        <end position="818"/>
    </location>
</feature>
<dbReference type="InterPro" id="IPR002213">
    <property type="entry name" value="UDP_glucos_trans"/>
</dbReference>
<dbReference type="RefSeq" id="XP_066673239.1">
    <property type="nucleotide sequence ID" value="XM_066809621.1"/>
</dbReference>
<feature type="region of interest" description="Disordered" evidence="2">
    <location>
        <begin position="1084"/>
        <end position="1191"/>
    </location>
</feature>
<feature type="compositionally biased region" description="Basic residues" evidence="2">
    <location>
        <begin position="74"/>
        <end position="91"/>
    </location>
</feature>
<feature type="region of interest" description="Disordered" evidence="2">
    <location>
        <begin position="117"/>
        <end position="183"/>
    </location>
</feature>
<feature type="compositionally biased region" description="Basic residues" evidence="2">
    <location>
        <begin position="752"/>
        <end position="774"/>
    </location>
</feature>
<evidence type="ECO:0000256" key="2">
    <source>
        <dbReference type="SAM" id="MobiDB-lite"/>
    </source>
</evidence>
<evidence type="ECO:0000313" key="6">
    <source>
        <dbReference type="Proteomes" id="UP001433268"/>
    </source>
</evidence>
<evidence type="ECO:0000313" key="5">
    <source>
        <dbReference type="EMBL" id="KAK8090345.1"/>
    </source>
</evidence>
<evidence type="ECO:0000259" key="4">
    <source>
        <dbReference type="Pfam" id="PF06722"/>
    </source>
</evidence>
<dbReference type="EMBL" id="JAQQWN010000004">
    <property type="protein sequence ID" value="KAK8090345.1"/>
    <property type="molecule type" value="Genomic_DNA"/>
</dbReference>
<feature type="domain" description="Glycosyltransferase family 28 N-terminal" evidence="3">
    <location>
        <begin position="249"/>
        <end position="410"/>
    </location>
</feature>
<dbReference type="InterPro" id="IPR004276">
    <property type="entry name" value="GlycoTrans_28_N"/>
</dbReference>
<dbReference type="SUPFAM" id="SSF53756">
    <property type="entry name" value="UDP-Glycosyltransferase/glycogen phosphorylase"/>
    <property type="match status" value="1"/>
</dbReference>
<evidence type="ECO:0000256" key="1">
    <source>
        <dbReference type="ARBA" id="ARBA00022679"/>
    </source>
</evidence>
<feature type="region of interest" description="Disordered" evidence="2">
    <location>
        <begin position="49"/>
        <end position="95"/>
    </location>
</feature>
<organism evidence="5 6">
    <name type="scientific">Apiospora hydei</name>
    <dbReference type="NCBI Taxonomy" id="1337664"/>
    <lineage>
        <taxon>Eukaryota</taxon>
        <taxon>Fungi</taxon>
        <taxon>Dikarya</taxon>
        <taxon>Ascomycota</taxon>
        <taxon>Pezizomycotina</taxon>
        <taxon>Sordariomycetes</taxon>
        <taxon>Xylariomycetidae</taxon>
        <taxon>Amphisphaeriales</taxon>
        <taxon>Apiosporaceae</taxon>
        <taxon>Apiospora</taxon>
    </lineage>
</organism>
<name>A0ABR1X4J5_9PEZI</name>
<feature type="region of interest" description="Disordered" evidence="2">
    <location>
        <begin position="1014"/>
        <end position="1051"/>
    </location>
</feature>
<dbReference type="Pfam" id="PF06722">
    <property type="entry name" value="EryCIII-like_C"/>
    <property type="match status" value="1"/>
</dbReference>
<dbReference type="Gene3D" id="3.40.50.2000">
    <property type="entry name" value="Glycogen Phosphorylase B"/>
    <property type="match status" value="2"/>
</dbReference>
<feature type="compositionally biased region" description="Low complexity" evidence="2">
    <location>
        <begin position="225"/>
        <end position="242"/>
    </location>
</feature>
<feature type="compositionally biased region" description="Basic and acidic residues" evidence="2">
    <location>
        <begin position="1135"/>
        <end position="1184"/>
    </location>
</feature>
<keyword evidence="1" id="KW-0808">Transferase</keyword>